<dbReference type="Pfam" id="PF01547">
    <property type="entry name" value="SBP_bac_1"/>
    <property type="match status" value="1"/>
</dbReference>
<dbReference type="InterPro" id="IPR006059">
    <property type="entry name" value="SBP"/>
</dbReference>
<dbReference type="InterPro" id="IPR006311">
    <property type="entry name" value="TAT_signal"/>
</dbReference>
<dbReference type="PANTHER" id="PTHR43649:SF30">
    <property type="entry name" value="ABC TRANSPORTER SUBSTRATE-BINDING PROTEIN"/>
    <property type="match status" value="1"/>
</dbReference>
<proteinExistence type="predicted"/>
<reference evidence="2" key="1">
    <citation type="submission" date="2022-10" db="EMBL/GenBank/DDBJ databases">
        <title>The complete genomes of actinobacterial strains from the NBC collection.</title>
        <authorList>
            <person name="Joergensen T.S."/>
            <person name="Alvarez Arevalo M."/>
            <person name="Sterndorff E.B."/>
            <person name="Faurdal D."/>
            <person name="Vuksanovic O."/>
            <person name="Mourched A.-S."/>
            <person name="Charusanti P."/>
            <person name="Shaw S."/>
            <person name="Blin K."/>
            <person name="Weber T."/>
        </authorList>
    </citation>
    <scope>NUCLEOTIDE SEQUENCE</scope>
    <source>
        <strain evidence="2">NBC_01401</strain>
    </source>
</reference>
<dbReference type="Gene3D" id="3.40.190.10">
    <property type="entry name" value="Periplasmic binding protein-like II"/>
    <property type="match status" value="1"/>
</dbReference>
<keyword evidence="1" id="KW-0732">Signal</keyword>
<dbReference type="EMBL" id="CP109535">
    <property type="protein sequence ID" value="WTY95862.1"/>
    <property type="molecule type" value="Genomic_DNA"/>
</dbReference>
<dbReference type="PROSITE" id="PS51318">
    <property type="entry name" value="TAT"/>
    <property type="match status" value="1"/>
</dbReference>
<accession>A0AAU3GTP6</accession>
<evidence type="ECO:0000256" key="1">
    <source>
        <dbReference type="SAM" id="SignalP"/>
    </source>
</evidence>
<dbReference type="SUPFAM" id="SSF53850">
    <property type="entry name" value="Periplasmic binding protein-like II"/>
    <property type="match status" value="1"/>
</dbReference>
<feature type="signal peptide" evidence="1">
    <location>
        <begin position="1"/>
        <end position="37"/>
    </location>
</feature>
<evidence type="ECO:0000313" key="2">
    <source>
        <dbReference type="EMBL" id="WTY95862.1"/>
    </source>
</evidence>
<dbReference type="AlphaFoldDB" id="A0AAU3GTP6"/>
<dbReference type="InterPro" id="IPR050490">
    <property type="entry name" value="Bact_solute-bd_prot1"/>
</dbReference>
<dbReference type="CDD" id="cd14748">
    <property type="entry name" value="PBP2_UgpB"/>
    <property type="match status" value="1"/>
</dbReference>
<organism evidence="2">
    <name type="scientific">Streptomyces sp. NBC_01401</name>
    <dbReference type="NCBI Taxonomy" id="2903854"/>
    <lineage>
        <taxon>Bacteria</taxon>
        <taxon>Bacillati</taxon>
        <taxon>Actinomycetota</taxon>
        <taxon>Actinomycetes</taxon>
        <taxon>Kitasatosporales</taxon>
        <taxon>Streptomycetaceae</taxon>
        <taxon>Streptomyces</taxon>
    </lineage>
</organism>
<gene>
    <name evidence="2" type="ORF">OG626_13580</name>
</gene>
<name>A0AAU3GTP6_9ACTN</name>
<feature type="chain" id="PRO_5043312214" evidence="1">
    <location>
        <begin position="38"/>
        <end position="443"/>
    </location>
</feature>
<dbReference type="PANTHER" id="PTHR43649">
    <property type="entry name" value="ARABINOSE-BINDING PROTEIN-RELATED"/>
    <property type="match status" value="1"/>
</dbReference>
<protein>
    <submittedName>
        <fullName evidence="2">ABC transporter substrate-binding protein</fullName>
    </submittedName>
</protein>
<sequence length="443" mass="47814">MPAGEHTVTRAARRTVLRRGAGLALGAAAAATLPGCAADTGSGTTADGRTVVELWHGQTDTGRVAIEKLVTEFNRTHPGIHVDSGGGVLADSMLQKLTAALASGSFPDIAYVFGSDLANVAHSPSVVDLTDTFRSGPLPWNNYWAPARDAVTLNGRVRAAPALIDTLAVVCNKKLFAAAGVPLPEAGWTWEEFTETAGRLTDRRRGSFGTGWPGVGDEDTVWRLWPMIWDLGGDVIAKDGRGIGFADVGVRALETVETLARERSVYVDPKPDSEQLYQVFHSGRMGMVVTGPWELPDIRQAKIDYHVVPLPSYSRKPLTISGPDTWMVFDNGSARSDAARTFLRWLNQPAQDVRWDIEAGSLPLTRRTQELAAWQKQEAHTPGLRVFTHALQSARVRPTHPAYPQISQALGQAVIAVLLGADTPAKALRRCTDEANAALLIPR</sequence>